<dbReference type="Proteomes" id="UP000692896">
    <property type="component" value="Unassembled WGS sequence"/>
</dbReference>
<dbReference type="PROSITE" id="PS01124">
    <property type="entry name" value="HTH_ARAC_FAMILY_2"/>
    <property type="match status" value="1"/>
</dbReference>
<dbReference type="SMART" id="SM00342">
    <property type="entry name" value="HTH_ARAC"/>
    <property type="match status" value="1"/>
</dbReference>
<dbReference type="InterPro" id="IPR018062">
    <property type="entry name" value="HTH_AraC-typ_CS"/>
</dbReference>
<dbReference type="AlphaFoldDB" id="A0A944HBM6"/>
<name>A0A944HBM6_PSEFL</name>
<evidence type="ECO:0000256" key="3">
    <source>
        <dbReference type="ARBA" id="ARBA00023163"/>
    </source>
</evidence>
<reference evidence="5" key="1">
    <citation type="submission" date="2021-03" db="EMBL/GenBank/DDBJ databases">
        <title>Genomic analysis provides insights into the functional capacity of soil bacteria communities inhabiting an altitudinal gradient in the Atacama Desert.</title>
        <authorList>
            <person name="Gonzalez M."/>
            <person name="Maldonado J."/>
            <person name="Maza F."/>
            <person name="Hodar C."/>
            <person name="Cortes M."/>
            <person name="Palma R."/>
            <person name="Andreani C."/>
            <person name="Gaete A."/>
            <person name="Vasquez-Dean J."/>
            <person name="Acuna V."/>
            <person name="Aguado M."/>
            <person name="Mandakovic D."/>
            <person name="Latorre M."/>
            <person name="Orellana A."/>
            <person name="Gutierrez R."/>
            <person name="Montecino M."/>
            <person name="Allende M."/>
            <person name="Maass A."/>
            <person name="Cambiazo V."/>
        </authorList>
    </citation>
    <scope>NUCLEOTIDE SEQUENCE</scope>
    <source>
        <strain evidence="5">ISL-25</strain>
    </source>
</reference>
<dbReference type="InterPro" id="IPR020449">
    <property type="entry name" value="Tscrpt_reg_AraC-type_HTH"/>
</dbReference>
<evidence type="ECO:0000313" key="5">
    <source>
        <dbReference type="EMBL" id="MBT2327447.1"/>
    </source>
</evidence>
<evidence type="ECO:0000256" key="1">
    <source>
        <dbReference type="ARBA" id="ARBA00023015"/>
    </source>
</evidence>
<keyword evidence="1" id="KW-0805">Transcription regulation</keyword>
<organism evidence="5 6">
    <name type="scientific">Pseudomonas fluorescens</name>
    <dbReference type="NCBI Taxonomy" id="294"/>
    <lineage>
        <taxon>Bacteria</taxon>
        <taxon>Pseudomonadati</taxon>
        <taxon>Pseudomonadota</taxon>
        <taxon>Gammaproteobacteria</taxon>
        <taxon>Pseudomonadales</taxon>
        <taxon>Pseudomonadaceae</taxon>
        <taxon>Pseudomonas</taxon>
    </lineage>
</organism>
<protein>
    <submittedName>
        <fullName evidence="5">Helix-turn-helix transcriptional regulator</fullName>
    </submittedName>
</protein>
<keyword evidence="3" id="KW-0804">Transcription</keyword>
<sequence length="317" mass="35311">MPISRITADGFGSEFGPGAQCRVTRVILQEGLDIVRWQSTFEQPMEMPLHDDSERIHFSFTNLLKGKAACSFHDGRRQRRYAIDEGSGNISFGRCRHGLYHQHGEIDNITVMIRPELLSQWELEIDPTLHKALACDHCFLDGHRSGEMSATAHMLGNAMEQGSNASAMAPRSSLWLYGQSVTLVSLFLEARREVGCTCRVSHTDRRRLVRARDRLLEDLGKAPSLSELAREAGMSQPKLTRGFRQLFLNSVYGVFQQARMTQARSRLLSGDESVMRIASDLGYANASHFATAFRKQFGINPSLLKGGRSKSLGVGAP</sequence>
<comment type="caution">
    <text evidence="5">The sequence shown here is derived from an EMBL/GenBank/DDBJ whole genome shotgun (WGS) entry which is preliminary data.</text>
</comment>
<dbReference type="Gene3D" id="1.10.10.60">
    <property type="entry name" value="Homeodomain-like"/>
    <property type="match status" value="2"/>
</dbReference>
<dbReference type="InterPro" id="IPR053142">
    <property type="entry name" value="PchR_regulatory_protein"/>
</dbReference>
<evidence type="ECO:0000256" key="2">
    <source>
        <dbReference type="ARBA" id="ARBA00023125"/>
    </source>
</evidence>
<gene>
    <name evidence="5" type="ORF">J7E47_01775</name>
</gene>
<dbReference type="InterPro" id="IPR018060">
    <property type="entry name" value="HTH_AraC"/>
</dbReference>
<dbReference type="InterPro" id="IPR009057">
    <property type="entry name" value="Homeodomain-like_sf"/>
</dbReference>
<dbReference type="PROSITE" id="PS00041">
    <property type="entry name" value="HTH_ARAC_FAMILY_1"/>
    <property type="match status" value="1"/>
</dbReference>
<dbReference type="GO" id="GO:0003700">
    <property type="term" value="F:DNA-binding transcription factor activity"/>
    <property type="evidence" value="ECO:0007669"/>
    <property type="project" value="InterPro"/>
</dbReference>
<dbReference type="GO" id="GO:0009893">
    <property type="term" value="P:positive regulation of metabolic process"/>
    <property type="evidence" value="ECO:0007669"/>
    <property type="project" value="UniProtKB-ARBA"/>
</dbReference>
<dbReference type="Pfam" id="PF12833">
    <property type="entry name" value="HTH_18"/>
    <property type="match status" value="1"/>
</dbReference>
<dbReference type="PRINTS" id="PR00032">
    <property type="entry name" value="HTHARAC"/>
</dbReference>
<accession>A0A944HBM6</accession>
<feature type="domain" description="HTH araC/xylS-type" evidence="4">
    <location>
        <begin position="209"/>
        <end position="307"/>
    </location>
</feature>
<keyword evidence="2" id="KW-0238">DNA-binding</keyword>
<dbReference type="SUPFAM" id="SSF46689">
    <property type="entry name" value="Homeodomain-like"/>
    <property type="match status" value="2"/>
</dbReference>
<proteinExistence type="predicted"/>
<dbReference type="EMBL" id="JAGGOB010000005">
    <property type="protein sequence ID" value="MBT2327447.1"/>
    <property type="molecule type" value="Genomic_DNA"/>
</dbReference>
<evidence type="ECO:0000259" key="4">
    <source>
        <dbReference type="PROSITE" id="PS01124"/>
    </source>
</evidence>
<dbReference type="PANTHER" id="PTHR47893">
    <property type="entry name" value="REGULATORY PROTEIN PCHR"/>
    <property type="match status" value="1"/>
</dbReference>
<dbReference type="GO" id="GO:0043565">
    <property type="term" value="F:sequence-specific DNA binding"/>
    <property type="evidence" value="ECO:0007669"/>
    <property type="project" value="InterPro"/>
</dbReference>
<evidence type="ECO:0000313" key="6">
    <source>
        <dbReference type="Proteomes" id="UP000692896"/>
    </source>
</evidence>
<dbReference type="PANTHER" id="PTHR47893:SF1">
    <property type="entry name" value="REGULATORY PROTEIN PCHR"/>
    <property type="match status" value="1"/>
</dbReference>